<dbReference type="Pfam" id="PF01554">
    <property type="entry name" value="MatE"/>
    <property type="match status" value="2"/>
</dbReference>
<dbReference type="InterPro" id="IPR048279">
    <property type="entry name" value="MdtK-like"/>
</dbReference>
<comment type="subcellular location">
    <subcellularLocation>
        <location evidence="1">Cell inner membrane</location>
        <topology evidence="1">Multi-pass membrane protein</topology>
    </subcellularLocation>
</comment>
<dbReference type="InterPro" id="IPR002528">
    <property type="entry name" value="MATE_fam"/>
</dbReference>
<evidence type="ECO:0000256" key="2">
    <source>
        <dbReference type="ARBA" id="ARBA00022448"/>
    </source>
</evidence>
<evidence type="ECO:0000256" key="5">
    <source>
        <dbReference type="ARBA" id="ARBA00022989"/>
    </source>
</evidence>
<evidence type="ECO:0000256" key="7">
    <source>
        <dbReference type="SAM" id="Phobius"/>
    </source>
</evidence>
<dbReference type="AlphaFoldDB" id="A0A1M5KDL4"/>
<feature type="transmembrane region" description="Helical" evidence="7">
    <location>
        <begin position="336"/>
        <end position="357"/>
    </location>
</feature>
<evidence type="ECO:0000256" key="1">
    <source>
        <dbReference type="ARBA" id="ARBA00004429"/>
    </source>
</evidence>
<gene>
    <name evidence="8" type="ORF">SAMN05444169_2793</name>
</gene>
<feature type="transmembrane region" description="Helical" evidence="7">
    <location>
        <begin position="218"/>
        <end position="238"/>
    </location>
</feature>
<feature type="transmembrane region" description="Helical" evidence="7">
    <location>
        <begin position="62"/>
        <end position="86"/>
    </location>
</feature>
<keyword evidence="2" id="KW-0813">Transport</keyword>
<evidence type="ECO:0000256" key="3">
    <source>
        <dbReference type="ARBA" id="ARBA00022475"/>
    </source>
</evidence>
<reference evidence="8 9" key="1">
    <citation type="submission" date="2016-11" db="EMBL/GenBank/DDBJ databases">
        <authorList>
            <person name="Jaros S."/>
            <person name="Januszkiewicz K."/>
            <person name="Wedrychowicz H."/>
        </authorList>
    </citation>
    <scope>NUCLEOTIDE SEQUENCE [LARGE SCALE GENOMIC DNA]</scope>
    <source>
        <strain evidence="8 9">GAS242</strain>
    </source>
</reference>
<feature type="transmembrane region" description="Helical" evidence="7">
    <location>
        <begin position="369"/>
        <end position="390"/>
    </location>
</feature>
<dbReference type="Proteomes" id="UP000190675">
    <property type="component" value="Chromosome I"/>
</dbReference>
<feature type="transmembrane region" description="Helical" evidence="7">
    <location>
        <begin position="467"/>
        <end position="490"/>
    </location>
</feature>
<feature type="transmembrane region" description="Helical" evidence="7">
    <location>
        <begin position="185"/>
        <end position="206"/>
    </location>
</feature>
<dbReference type="GO" id="GO:0015297">
    <property type="term" value="F:antiporter activity"/>
    <property type="evidence" value="ECO:0007669"/>
    <property type="project" value="InterPro"/>
</dbReference>
<organism evidence="8 9">
    <name type="scientific">Bradyrhizobium erythrophlei</name>
    <dbReference type="NCBI Taxonomy" id="1437360"/>
    <lineage>
        <taxon>Bacteria</taxon>
        <taxon>Pseudomonadati</taxon>
        <taxon>Pseudomonadota</taxon>
        <taxon>Alphaproteobacteria</taxon>
        <taxon>Hyphomicrobiales</taxon>
        <taxon>Nitrobacteraceae</taxon>
        <taxon>Bradyrhizobium</taxon>
    </lineage>
</organism>
<accession>A0A1M5KDL4</accession>
<sequence>MRLTQTALRRAVLGNPRRGSRSGLTERNLPDIAVPEIPVDEAERPLPPPEPSARNALLDGPILRTLLCLAWPNVVALSAGTCVVIAETSYIGRLGVESLAAMALVFPFVILMMTMSGGAMGGGVASAIARALGAGDTDRASTLATHAMLNAICFGLAFMLGMGIFGPRLLEMLGGRGNVLANAVGYAQIFFGGAVLPWLMNSMAGILRGTGNMKLPSLMILSSAVFQIILGGTLGLGLGPIPQFGMRGVASGSLIAYSISISAMGWYLFSGRGRVIPKVRGLRIQWAMFVDILKVGAVSCLSPLQSVLSISIFTHLLARFGTEILAGYGIGARLEFMLTSIAFAVGIASVPMIGMAIGADRIARARRIAWIAGAVGFVSVGAVATVIAIFPDLWVDIFTRDAGVRAASRQYLATAAPMYAFIGLSISMYFSSQGAAKVLGPVLAQTVRLAFVAAGGAWLSMHDATAAHFFALAAASMVVLGLLSAASVVLTRWEPKRVSAPDVRPVLSGMLD</sequence>
<evidence type="ECO:0000256" key="6">
    <source>
        <dbReference type="ARBA" id="ARBA00023136"/>
    </source>
</evidence>
<keyword evidence="4 7" id="KW-0812">Transmembrane</keyword>
<dbReference type="PANTHER" id="PTHR43549">
    <property type="entry name" value="MULTIDRUG RESISTANCE PROTEIN YPNP-RELATED"/>
    <property type="match status" value="1"/>
</dbReference>
<feature type="transmembrane region" description="Helical" evidence="7">
    <location>
        <begin position="250"/>
        <end position="269"/>
    </location>
</feature>
<dbReference type="EMBL" id="LT670818">
    <property type="protein sequence ID" value="SHG50926.1"/>
    <property type="molecule type" value="Genomic_DNA"/>
</dbReference>
<dbReference type="GO" id="GO:0042910">
    <property type="term" value="F:xenobiotic transmembrane transporter activity"/>
    <property type="evidence" value="ECO:0007669"/>
    <property type="project" value="InterPro"/>
</dbReference>
<evidence type="ECO:0000256" key="4">
    <source>
        <dbReference type="ARBA" id="ARBA00022692"/>
    </source>
</evidence>
<protein>
    <submittedName>
        <fullName evidence="8">Putative efflux protein, MATE family</fullName>
    </submittedName>
</protein>
<dbReference type="CDD" id="cd13148">
    <property type="entry name" value="MATE_like_3"/>
    <property type="match status" value="1"/>
</dbReference>
<keyword evidence="6 7" id="KW-0472">Membrane</keyword>
<proteinExistence type="predicted"/>
<dbReference type="InterPro" id="IPR052031">
    <property type="entry name" value="Membrane_Transporter-Flippase"/>
</dbReference>
<evidence type="ECO:0000313" key="9">
    <source>
        <dbReference type="Proteomes" id="UP000190675"/>
    </source>
</evidence>
<evidence type="ECO:0000313" key="8">
    <source>
        <dbReference type="EMBL" id="SHG50926.1"/>
    </source>
</evidence>
<keyword evidence="5 7" id="KW-1133">Transmembrane helix</keyword>
<feature type="transmembrane region" description="Helical" evidence="7">
    <location>
        <begin position="410"/>
        <end position="430"/>
    </location>
</feature>
<dbReference type="PANTHER" id="PTHR43549:SF3">
    <property type="entry name" value="MULTIDRUG RESISTANCE PROTEIN YPNP-RELATED"/>
    <property type="match status" value="1"/>
</dbReference>
<dbReference type="GO" id="GO:0005886">
    <property type="term" value="C:plasma membrane"/>
    <property type="evidence" value="ECO:0007669"/>
    <property type="project" value="UniProtKB-SubCell"/>
</dbReference>
<dbReference type="PIRSF" id="PIRSF006603">
    <property type="entry name" value="DinF"/>
    <property type="match status" value="1"/>
</dbReference>
<feature type="transmembrane region" description="Helical" evidence="7">
    <location>
        <begin position="289"/>
        <end position="316"/>
    </location>
</feature>
<feature type="transmembrane region" description="Helical" evidence="7">
    <location>
        <begin position="442"/>
        <end position="461"/>
    </location>
</feature>
<feature type="transmembrane region" description="Helical" evidence="7">
    <location>
        <begin position="143"/>
        <end position="165"/>
    </location>
</feature>
<feature type="transmembrane region" description="Helical" evidence="7">
    <location>
        <begin position="98"/>
        <end position="131"/>
    </location>
</feature>
<keyword evidence="3" id="KW-1003">Cell membrane</keyword>
<name>A0A1M5KDL4_9BRAD</name>